<evidence type="ECO:0000313" key="2">
    <source>
        <dbReference type="Proteomes" id="UP000184420"/>
    </source>
</evidence>
<sequence>MLKSLFYLPHLLLVSETEGPLMTAATSPLSTTIGTNSMPYQQGLQPIFKSERNRKNVEERNFL</sequence>
<accession>A0A1M7K0Z0</accession>
<reference evidence="1 2" key="1">
    <citation type="submission" date="2016-11" db="EMBL/GenBank/DDBJ databases">
        <authorList>
            <person name="Jaros S."/>
            <person name="Januszkiewicz K."/>
            <person name="Wedrychowicz H."/>
        </authorList>
    </citation>
    <scope>NUCLEOTIDE SEQUENCE [LARGE SCALE GENOMIC DNA]</scope>
    <source>
        <strain evidence="1 2">DSM 27406</strain>
    </source>
</reference>
<organism evidence="1 2">
    <name type="scientific">Chitinophaga jiangningensis</name>
    <dbReference type="NCBI Taxonomy" id="1419482"/>
    <lineage>
        <taxon>Bacteria</taxon>
        <taxon>Pseudomonadati</taxon>
        <taxon>Bacteroidota</taxon>
        <taxon>Chitinophagia</taxon>
        <taxon>Chitinophagales</taxon>
        <taxon>Chitinophagaceae</taxon>
        <taxon>Chitinophaga</taxon>
    </lineage>
</organism>
<dbReference type="EMBL" id="FRBL01000009">
    <property type="protein sequence ID" value="SHM58841.1"/>
    <property type="molecule type" value="Genomic_DNA"/>
</dbReference>
<dbReference type="AlphaFoldDB" id="A0A1M7K0Z0"/>
<dbReference type="Proteomes" id="UP000184420">
    <property type="component" value="Unassembled WGS sequence"/>
</dbReference>
<keyword evidence="2" id="KW-1185">Reference proteome</keyword>
<protein>
    <submittedName>
        <fullName evidence="1">Uncharacterized protein</fullName>
    </submittedName>
</protein>
<evidence type="ECO:0000313" key="1">
    <source>
        <dbReference type="EMBL" id="SHM58841.1"/>
    </source>
</evidence>
<proteinExistence type="predicted"/>
<name>A0A1M7K0Z0_9BACT</name>
<gene>
    <name evidence="1" type="ORF">SAMN05444266_109100</name>
</gene>